<keyword evidence="4" id="KW-0804">Transcription</keyword>
<dbReference type="InterPro" id="IPR007624">
    <property type="entry name" value="RNA_pol_sigma70_r3"/>
</dbReference>
<dbReference type="Pfam" id="PF04545">
    <property type="entry name" value="Sigma70_r4"/>
    <property type="match status" value="1"/>
</dbReference>
<dbReference type="Proteomes" id="UP001589788">
    <property type="component" value="Unassembled WGS sequence"/>
</dbReference>
<dbReference type="PANTHER" id="PTHR30603">
    <property type="entry name" value="RNA POLYMERASE SIGMA FACTOR RPO"/>
    <property type="match status" value="1"/>
</dbReference>
<dbReference type="InterPro" id="IPR014284">
    <property type="entry name" value="RNA_pol_sigma-70_dom"/>
</dbReference>
<accession>A0ABV6C1J2</accession>
<dbReference type="InterPro" id="IPR007630">
    <property type="entry name" value="RNA_pol_sigma70_r4"/>
</dbReference>
<dbReference type="RefSeq" id="WP_248107455.1">
    <property type="nucleotide sequence ID" value="NZ_JAKHEX010000009.1"/>
</dbReference>
<dbReference type="InterPro" id="IPR007627">
    <property type="entry name" value="RNA_pol_sigma70_r2"/>
</dbReference>
<dbReference type="SUPFAM" id="SSF88659">
    <property type="entry name" value="Sigma3 and sigma4 domains of RNA polymerase sigma factors"/>
    <property type="match status" value="2"/>
</dbReference>
<dbReference type="PROSITE" id="PS00715">
    <property type="entry name" value="SIGMA70_1"/>
    <property type="match status" value="1"/>
</dbReference>
<keyword evidence="3" id="KW-0238">DNA-binding</keyword>
<evidence type="ECO:0000313" key="7">
    <source>
        <dbReference type="Proteomes" id="UP001589788"/>
    </source>
</evidence>
<dbReference type="InterPro" id="IPR050239">
    <property type="entry name" value="Sigma-70_RNA_pol_init_factors"/>
</dbReference>
<sequence>MAKRTASSPDTIRLFLDDLERYPLPGPEEQIELAKAVAAGDEEARRRMIAANLRLVIHWARRYQDRGVDFADLLQEGTFGLMRAVDKFDWERGFRFSTYATWWIRQALQRAVQQHGNTIRVPMEVAELAQRIDRATWELANELRRDPSRAEVAEAAGVDEETVDQLGQAARVTASLDQPAGADSTTPLGDLVGAEDASFEDEVERELVMERVRAAVDRLGELERAVVRLRFGLDTGSPASLQATAAQLGIGVRRARQAEARALEQLALQPEVVAAHEAA</sequence>
<evidence type="ECO:0000256" key="1">
    <source>
        <dbReference type="ARBA" id="ARBA00023015"/>
    </source>
</evidence>
<dbReference type="SUPFAM" id="SSF88946">
    <property type="entry name" value="Sigma2 domain of RNA polymerase sigma factors"/>
    <property type="match status" value="1"/>
</dbReference>
<dbReference type="InterPro" id="IPR013324">
    <property type="entry name" value="RNA_pol_sigma_r3/r4-like"/>
</dbReference>
<evidence type="ECO:0000256" key="3">
    <source>
        <dbReference type="ARBA" id="ARBA00023125"/>
    </source>
</evidence>
<keyword evidence="2" id="KW-0731">Sigma factor</keyword>
<dbReference type="PRINTS" id="PR00046">
    <property type="entry name" value="SIGMA70FCT"/>
</dbReference>
<dbReference type="InterPro" id="IPR009042">
    <property type="entry name" value="RNA_pol_sigma70_r1_2"/>
</dbReference>
<protein>
    <submittedName>
        <fullName evidence="6">RNA polymerase sigma factor RpoD/SigA</fullName>
    </submittedName>
</protein>
<organism evidence="6 7">
    <name type="scientific">Aciditerrimonas ferrireducens</name>
    <dbReference type="NCBI Taxonomy" id="667306"/>
    <lineage>
        <taxon>Bacteria</taxon>
        <taxon>Bacillati</taxon>
        <taxon>Actinomycetota</taxon>
        <taxon>Acidimicrobiia</taxon>
        <taxon>Acidimicrobiales</taxon>
        <taxon>Acidimicrobiaceae</taxon>
        <taxon>Aciditerrimonas</taxon>
    </lineage>
</organism>
<name>A0ABV6C1J2_9ACTN</name>
<gene>
    <name evidence="6" type="ORF">ACFFRE_05305</name>
</gene>
<comment type="caution">
    <text evidence="6">The sequence shown here is derived from an EMBL/GenBank/DDBJ whole genome shotgun (WGS) entry which is preliminary data.</text>
</comment>
<dbReference type="Pfam" id="PF00140">
    <property type="entry name" value="Sigma70_r1_2"/>
    <property type="match status" value="1"/>
</dbReference>
<dbReference type="InterPro" id="IPR013325">
    <property type="entry name" value="RNA_pol_sigma_r2"/>
</dbReference>
<dbReference type="InterPro" id="IPR000943">
    <property type="entry name" value="RNA_pol_sigma70"/>
</dbReference>
<evidence type="ECO:0000259" key="5">
    <source>
        <dbReference type="PROSITE" id="PS00715"/>
    </source>
</evidence>
<evidence type="ECO:0000256" key="2">
    <source>
        <dbReference type="ARBA" id="ARBA00023082"/>
    </source>
</evidence>
<dbReference type="Gene3D" id="1.10.10.10">
    <property type="entry name" value="Winged helix-like DNA-binding domain superfamily/Winged helix DNA-binding domain"/>
    <property type="match status" value="2"/>
</dbReference>
<evidence type="ECO:0000256" key="4">
    <source>
        <dbReference type="ARBA" id="ARBA00023163"/>
    </source>
</evidence>
<dbReference type="PIRSF" id="PIRSF000770">
    <property type="entry name" value="RNA_pol_sigma-SigE/K"/>
    <property type="match status" value="1"/>
</dbReference>
<dbReference type="Pfam" id="PF04542">
    <property type="entry name" value="Sigma70_r2"/>
    <property type="match status" value="1"/>
</dbReference>
<dbReference type="PANTHER" id="PTHR30603:SF47">
    <property type="entry name" value="RNA POLYMERASE SIGMA FACTOR SIGD, CHLOROPLASTIC"/>
    <property type="match status" value="1"/>
</dbReference>
<proteinExistence type="predicted"/>
<keyword evidence="7" id="KW-1185">Reference proteome</keyword>
<dbReference type="Pfam" id="PF04539">
    <property type="entry name" value="Sigma70_r3"/>
    <property type="match status" value="1"/>
</dbReference>
<dbReference type="EMBL" id="JBHLYQ010000037">
    <property type="protein sequence ID" value="MFC0081563.1"/>
    <property type="molecule type" value="Genomic_DNA"/>
</dbReference>
<dbReference type="Gene3D" id="1.10.601.10">
    <property type="entry name" value="RNA Polymerase Primary Sigma Factor"/>
    <property type="match status" value="1"/>
</dbReference>
<feature type="domain" description="RNA polymerase sigma-70" evidence="5">
    <location>
        <begin position="72"/>
        <end position="85"/>
    </location>
</feature>
<evidence type="ECO:0000313" key="6">
    <source>
        <dbReference type="EMBL" id="MFC0081563.1"/>
    </source>
</evidence>
<dbReference type="InterPro" id="IPR036388">
    <property type="entry name" value="WH-like_DNA-bd_sf"/>
</dbReference>
<reference evidence="6 7" key="1">
    <citation type="submission" date="2024-09" db="EMBL/GenBank/DDBJ databases">
        <authorList>
            <person name="Sun Q."/>
            <person name="Mori K."/>
        </authorList>
    </citation>
    <scope>NUCLEOTIDE SEQUENCE [LARGE SCALE GENOMIC DNA]</scope>
    <source>
        <strain evidence="6 7">JCM 15389</strain>
    </source>
</reference>
<keyword evidence="1" id="KW-0805">Transcription regulation</keyword>
<dbReference type="NCBIfam" id="TIGR02937">
    <property type="entry name" value="sigma70-ECF"/>
    <property type="match status" value="1"/>
</dbReference>